<dbReference type="Gene3D" id="1.10.1790.10">
    <property type="entry name" value="PRD domain"/>
    <property type="match status" value="2"/>
</dbReference>
<comment type="caution">
    <text evidence="10">The sequence shown here is derived from an EMBL/GenBank/DDBJ whole genome shotgun (WGS) entry which is preliminary data.</text>
</comment>
<feature type="region of interest" description="Disordered" evidence="6">
    <location>
        <begin position="48"/>
        <end position="76"/>
    </location>
</feature>
<evidence type="ECO:0000313" key="11">
    <source>
        <dbReference type="Proteomes" id="UP000824062"/>
    </source>
</evidence>
<dbReference type="PROSITE" id="PS51094">
    <property type="entry name" value="PTS_EIIA_TYPE_2"/>
    <property type="match status" value="1"/>
</dbReference>
<evidence type="ECO:0000259" key="9">
    <source>
        <dbReference type="PROSITE" id="PS51372"/>
    </source>
</evidence>
<dbReference type="SUPFAM" id="SSF52794">
    <property type="entry name" value="PTS system IIB component-like"/>
    <property type="match status" value="1"/>
</dbReference>
<evidence type="ECO:0000256" key="2">
    <source>
        <dbReference type="ARBA" id="ARBA00022737"/>
    </source>
</evidence>
<proteinExistence type="predicted"/>
<dbReference type="InterPro" id="IPR036634">
    <property type="entry name" value="PRD_sf"/>
</dbReference>
<dbReference type="InterPro" id="IPR016152">
    <property type="entry name" value="PTrfase/Anion_transptr"/>
</dbReference>
<dbReference type="GO" id="GO:0006355">
    <property type="term" value="P:regulation of DNA-templated transcription"/>
    <property type="evidence" value="ECO:0007669"/>
    <property type="project" value="InterPro"/>
</dbReference>
<dbReference type="PANTHER" id="PTHR30185:SF13">
    <property type="entry name" value="LICABCH OPERON REGULATOR-RELATED"/>
    <property type="match status" value="1"/>
</dbReference>
<evidence type="ECO:0000313" key="10">
    <source>
        <dbReference type="EMBL" id="HIZ46219.1"/>
    </source>
</evidence>
<evidence type="ECO:0000259" key="8">
    <source>
        <dbReference type="PROSITE" id="PS51099"/>
    </source>
</evidence>
<keyword evidence="2" id="KW-0677">Repeat</keyword>
<keyword evidence="4" id="KW-0010">Activator</keyword>
<dbReference type="SUPFAM" id="SSF55804">
    <property type="entry name" value="Phoshotransferase/anion transport protein"/>
    <property type="match status" value="1"/>
</dbReference>
<dbReference type="AlphaFoldDB" id="A0A9D2EYG3"/>
<keyword evidence="1" id="KW-0808">Transferase</keyword>
<dbReference type="Pfam" id="PF05043">
    <property type="entry name" value="Mga"/>
    <property type="match status" value="1"/>
</dbReference>
<dbReference type="EMBL" id="DXBM01000037">
    <property type="protein sequence ID" value="HIZ46219.1"/>
    <property type="molecule type" value="Genomic_DNA"/>
</dbReference>
<dbReference type="PROSITE" id="PS51372">
    <property type="entry name" value="PRD_2"/>
    <property type="match status" value="2"/>
</dbReference>
<dbReference type="Pfam" id="PF08279">
    <property type="entry name" value="HTH_11"/>
    <property type="match status" value="1"/>
</dbReference>
<dbReference type="InterPro" id="IPR036390">
    <property type="entry name" value="WH_DNA-bd_sf"/>
</dbReference>
<dbReference type="Gene3D" id="3.40.50.2300">
    <property type="match status" value="1"/>
</dbReference>
<keyword evidence="3" id="KW-0805">Transcription regulation</keyword>
<dbReference type="InterPro" id="IPR036095">
    <property type="entry name" value="PTS_EIIB-like_sf"/>
</dbReference>
<organism evidence="10 11">
    <name type="scientific">Candidatus Olsenella pullistercoris</name>
    <dbReference type="NCBI Taxonomy" id="2838712"/>
    <lineage>
        <taxon>Bacteria</taxon>
        <taxon>Bacillati</taxon>
        <taxon>Actinomycetota</taxon>
        <taxon>Coriobacteriia</taxon>
        <taxon>Coriobacteriales</taxon>
        <taxon>Atopobiaceae</taxon>
        <taxon>Olsenella</taxon>
    </lineage>
</organism>
<dbReference type="Pfam" id="PF00359">
    <property type="entry name" value="PTS_EIIA_2"/>
    <property type="match status" value="1"/>
</dbReference>
<dbReference type="InterPro" id="IPR036388">
    <property type="entry name" value="WH-like_DNA-bd_sf"/>
</dbReference>
<dbReference type="Proteomes" id="UP000824062">
    <property type="component" value="Unassembled WGS sequence"/>
</dbReference>
<reference evidence="10" key="2">
    <citation type="submission" date="2021-04" db="EMBL/GenBank/DDBJ databases">
        <authorList>
            <person name="Gilroy R."/>
        </authorList>
    </citation>
    <scope>NUCLEOTIDE SEQUENCE</scope>
    <source>
        <strain evidence="10">ChiHjej12B11-14209</strain>
    </source>
</reference>
<feature type="domain" description="PRD" evidence="9">
    <location>
        <begin position="204"/>
        <end position="309"/>
    </location>
</feature>
<protein>
    <submittedName>
        <fullName evidence="10">PRD domain-containing protein</fullName>
    </submittedName>
</protein>
<evidence type="ECO:0000256" key="1">
    <source>
        <dbReference type="ARBA" id="ARBA00022679"/>
    </source>
</evidence>
<dbReference type="InterPro" id="IPR013011">
    <property type="entry name" value="PTS_EIIB_2"/>
</dbReference>
<gene>
    <name evidence="10" type="ORF">IAA19_04285</name>
</gene>
<evidence type="ECO:0000256" key="3">
    <source>
        <dbReference type="ARBA" id="ARBA00023015"/>
    </source>
</evidence>
<dbReference type="Pfam" id="PF00874">
    <property type="entry name" value="PRD"/>
    <property type="match status" value="2"/>
</dbReference>
<name>A0A9D2EYG3_9ACTN</name>
<evidence type="ECO:0000256" key="4">
    <source>
        <dbReference type="ARBA" id="ARBA00023159"/>
    </source>
</evidence>
<feature type="domain" description="PRD" evidence="9">
    <location>
        <begin position="317"/>
        <end position="424"/>
    </location>
</feature>
<evidence type="ECO:0000256" key="6">
    <source>
        <dbReference type="SAM" id="MobiDB-lite"/>
    </source>
</evidence>
<dbReference type="InterPro" id="IPR050661">
    <property type="entry name" value="BglG_antiterminators"/>
</dbReference>
<reference evidence="10" key="1">
    <citation type="journal article" date="2021" name="PeerJ">
        <title>Extensive microbial diversity within the chicken gut microbiome revealed by metagenomics and culture.</title>
        <authorList>
            <person name="Gilroy R."/>
            <person name="Ravi A."/>
            <person name="Getino M."/>
            <person name="Pursley I."/>
            <person name="Horton D.L."/>
            <person name="Alikhan N.F."/>
            <person name="Baker D."/>
            <person name="Gharbi K."/>
            <person name="Hall N."/>
            <person name="Watson M."/>
            <person name="Adriaenssens E.M."/>
            <person name="Foster-Nyarko E."/>
            <person name="Jarju S."/>
            <person name="Secka A."/>
            <person name="Antonio M."/>
            <person name="Oren A."/>
            <person name="Chaudhuri R.R."/>
            <person name="La Ragione R."/>
            <person name="Hildebrand F."/>
            <person name="Pallen M.J."/>
        </authorList>
    </citation>
    <scope>NUCLEOTIDE SEQUENCE</scope>
    <source>
        <strain evidence="10">ChiHjej12B11-14209</strain>
    </source>
</reference>
<feature type="domain" description="PTS EIIA type-2" evidence="7">
    <location>
        <begin position="522"/>
        <end position="661"/>
    </location>
</feature>
<dbReference type="InterPro" id="IPR013196">
    <property type="entry name" value="HTH_11"/>
</dbReference>
<dbReference type="InterPro" id="IPR002178">
    <property type="entry name" value="PTS_EIIA_type-2_dom"/>
</dbReference>
<evidence type="ECO:0000259" key="7">
    <source>
        <dbReference type="PROSITE" id="PS51094"/>
    </source>
</evidence>
<dbReference type="GO" id="GO:0009401">
    <property type="term" value="P:phosphoenolpyruvate-dependent sugar phosphotransferase system"/>
    <property type="evidence" value="ECO:0007669"/>
    <property type="project" value="InterPro"/>
</dbReference>
<dbReference type="CDD" id="cd05568">
    <property type="entry name" value="PTS_IIB_bgl_like"/>
    <property type="match status" value="1"/>
</dbReference>
<dbReference type="InterPro" id="IPR007737">
    <property type="entry name" value="Mga_HTH"/>
</dbReference>
<keyword evidence="5" id="KW-0804">Transcription</keyword>
<dbReference type="Gene3D" id="1.10.10.10">
    <property type="entry name" value="Winged helix-like DNA-binding domain superfamily/Winged helix DNA-binding domain"/>
    <property type="match status" value="1"/>
</dbReference>
<feature type="domain" description="PTS EIIB type-2" evidence="8">
    <location>
        <begin position="428"/>
        <end position="519"/>
    </location>
</feature>
<accession>A0A9D2EYG3</accession>
<dbReference type="PROSITE" id="PS51099">
    <property type="entry name" value="PTS_EIIB_TYPE_2"/>
    <property type="match status" value="1"/>
</dbReference>
<feature type="compositionally biased region" description="Low complexity" evidence="6">
    <location>
        <begin position="62"/>
        <end position="72"/>
    </location>
</feature>
<dbReference type="InterPro" id="IPR011608">
    <property type="entry name" value="PRD"/>
</dbReference>
<dbReference type="PANTHER" id="PTHR30185">
    <property type="entry name" value="CRYPTIC BETA-GLUCOSIDE BGL OPERON ANTITERMINATOR"/>
    <property type="match status" value="1"/>
</dbReference>
<dbReference type="SUPFAM" id="SSF63520">
    <property type="entry name" value="PTS-regulatory domain, PRD"/>
    <property type="match status" value="2"/>
</dbReference>
<evidence type="ECO:0000256" key="5">
    <source>
        <dbReference type="ARBA" id="ARBA00023163"/>
    </source>
</evidence>
<dbReference type="SUPFAM" id="SSF46785">
    <property type="entry name" value="Winged helix' DNA-binding domain"/>
    <property type="match status" value="1"/>
</dbReference>
<dbReference type="Gene3D" id="3.40.930.10">
    <property type="entry name" value="Mannitol-specific EII, Chain A"/>
    <property type="match status" value="1"/>
</dbReference>
<dbReference type="GO" id="GO:0008982">
    <property type="term" value="F:protein-N(PI)-phosphohistidine-sugar phosphotransferase activity"/>
    <property type="evidence" value="ECO:0007669"/>
    <property type="project" value="InterPro"/>
</dbReference>
<sequence length="661" mass="73967">MDAKLAKLIEILRDEGQISPAELARRLDVSVRTVRTYVSRANDLLARTDAQGGDGARPMVASRPEGGPSSSRGRIEMRSSSVYRLKGVDPSRINELLGRSGSEGLHAGEAVPATSEQRVAYLMNDLLYRTGWITIDDLAQILYVSRVTVSDELKEVERRLARFDLVLERRPRYGIRVIGPELKRRLCLAAVAASGHSAASDASLAASEVVTVIDECVREATRRNNFQVNALAHQNLIVHIAVAVARIREGCYVPMPEEQLDRIRSTHEFSVACDVAALVEARFGVALPEEEVAYIAIHLAGRQRLYFSADAPENDLVISDEVWDVVARMIEHVWTVFRFDFRDDLELRMNLAQHVTPLAVRLRFHMRMDNPLLSDIKNRYPLAWTMAVEASAVLADAYDAQLSDEEIGYVALAFELALERQKGGPSRKNILIVCASGAGSARLLENRYRREFGAYLDRIETCDVGGVDAVDLTDIDYVFTTVPLAHPLPVPVREVGFFLDEGDLHLVREALEVSPRPQGVESYFDERLFFSHLVARDKKEAIDRLCALVAERREVPEGFARLVWEREDAAPTAFGNNVSMPHPARPCTPDTFVAVAILDRPVLWAPEVWVQAIFLVSISTSAEKNLQGFYDRISRLLLSKEDIQTLISQRDFTTLLELVNR</sequence>